<keyword evidence="3 6" id="KW-0378">Hydrolase</keyword>
<dbReference type="STRING" id="94128.A0A2A3EHL4"/>
<keyword evidence="5" id="KW-0325">Glycoprotein</keyword>
<accession>A0A2A3EHL4</accession>
<dbReference type="SUPFAM" id="SSF53474">
    <property type="entry name" value="alpha/beta-Hydrolases"/>
    <property type="match status" value="1"/>
</dbReference>
<evidence type="ECO:0000313" key="9">
    <source>
        <dbReference type="Proteomes" id="UP000242457"/>
    </source>
</evidence>
<evidence type="ECO:0000256" key="5">
    <source>
        <dbReference type="ARBA" id="ARBA00023180"/>
    </source>
</evidence>
<dbReference type="PROSITE" id="PS00122">
    <property type="entry name" value="CARBOXYLESTERASE_B_1"/>
    <property type="match status" value="1"/>
</dbReference>
<evidence type="ECO:0000256" key="3">
    <source>
        <dbReference type="ARBA" id="ARBA00022801"/>
    </source>
</evidence>
<evidence type="ECO:0000256" key="6">
    <source>
        <dbReference type="RuleBase" id="RU361235"/>
    </source>
</evidence>
<dbReference type="InterPro" id="IPR050309">
    <property type="entry name" value="Type-B_Carboxylest/Lipase"/>
</dbReference>
<dbReference type="InterPro" id="IPR029058">
    <property type="entry name" value="AB_hydrolase_fold"/>
</dbReference>
<dbReference type="EC" id="3.1.1.-" evidence="6"/>
<sequence>MSDLIVIVREGKLKGAELESSLGTRYIAFRGIPFAAPPIGELRFKDPQPPEPWTGVKDVSDLNEHICSQIQDVPPLIIGNEDCLYLNVYTNSLSQSKKSVMFWIHDGGFTIGSSSYQHFRPDYLLAKDVVVVTANYRLGAFGFLNLGDKVAPGNQGLKDIIAALEWVRENIASFGGDPDNVTIFGVSAGAALTHGLLMSPRAKGLFHKAILQSGLMKSFWAVNQSLPERGFNLAKYLGNLSNDPVEERLSFNLAFGMNSDEIAENPVLPEPFEQLIKKEIDIPVMVSHTSNEFIMFLQNKSEQLIRIFNLYLLTHVRNLGSLKMLDDEKVKNLYKSVKERYFKGKSITANDFDKLTEFLGHVYFAIPAIIWLQDRIKRVTSPSYFCQFSYVGNEKTPTDLLVKRQASGASHVDDIAYLLYLPKCKVENPDPPAVGTKDRITLERMTRMWTNFAKTGDPVSIKDEFVNIDWNPVSTDEFSYLDIGEELQIFPVPEHLLFFEQAL</sequence>
<organism evidence="8 9">
    <name type="scientific">Apis cerana cerana</name>
    <name type="common">Oriental honeybee</name>
    <dbReference type="NCBI Taxonomy" id="94128"/>
    <lineage>
        <taxon>Eukaryota</taxon>
        <taxon>Metazoa</taxon>
        <taxon>Ecdysozoa</taxon>
        <taxon>Arthropoda</taxon>
        <taxon>Hexapoda</taxon>
        <taxon>Insecta</taxon>
        <taxon>Pterygota</taxon>
        <taxon>Neoptera</taxon>
        <taxon>Endopterygota</taxon>
        <taxon>Hymenoptera</taxon>
        <taxon>Apocrita</taxon>
        <taxon>Aculeata</taxon>
        <taxon>Apoidea</taxon>
        <taxon>Anthophila</taxon>
        <taxon>Apidae</taxon>
        <taxon>Apis</taxon>
    </lineage>
</organism>
<dbReference type="Pfam" id="PF00135">
    <property type="entry name" value="COesterase"/>
    <property type="match status" value="1"/>
</dbReference>
<dbReference type="EMBL" id="KZ288259">
    <property type="protein sequence ID" value="PBC30501.1"/>
    <property type="molecule type" value="Genomic_DNA"/>
</dbReference>
<keyword evidence="9" id="KW-1185">Reference proteome</keyword>
<keyword evidence="4" id="KW-1015">Disulfide bond</keyword>
<dbReference type="Proteomes" id="UP000242457">
    <property type="component" value="Unassembled WGS sequence"/>
</dbReference>
<keyword evidence="2" id="KW-0719">Serine esterase</keyword>
<dbReference type="Gene3D" id="3.40.50.1820">
    <property type="entry name" value="alpha/beta hydrolase"/>
    <property type="match status" value="1"/>
</dbReference>
<dbReference type="PANTHER" id="PTHR11559">
    <property type="entry name" value="CARBOXYLESTERASE"/>
    <property type="match status" value="1"/>
</dbReference>
<gene>
    <name evidence="8" type="ORF">APICC_06498</name>
</gene>
<evidence type="ECO:0000259" key="7">
    <source>
        <dbReference type="Pfam" id="PF00135"/>
    </source>
</evidence>
<dbReference type="InterPro" id="IPR019826">
    <property type="entry name" value="Carboxylesterase_B_AS"/>
</dbReference>
<evidence type="ECO:0000313" key="8">
    <source>
        <dbReference type="EMBL" id="PBC30501.1"/>
    </source>
</evidence>
<proteinExistence type="inferred from homology"/>
<comment type="similarity">
    <text evidence="1 6">Belongs to the type-B carboxylesterase/lipase family.</text>
</comment>
<feature type="domain" description="Carboxylesterase type B" evidence="7">
    <location>
        <begin position="3"/>
        <end position="488"/>
    </location>
</feature>
<dbReference type="AlphaFoldDB" id="A0A2A3EHL4"/>
<evidence type="ECO:0000256" key="4">
    <source>
        <dbReference type="ARBA" id="ARBA00023157"/>
    </source>
</evidence>
<protein>
    <recommendedName>
        <fullName evidence="6">Carboxylic ester hydrolase</fullName>
        <ecNumber evidence="6">3.1.1.-</ecNumber>
    </recommendedName>
</protein>
<reference evidence="8 9" key="1">
    <citation type="submission" date="2014-07" db="EMBL/GenBank/DDBJ databases">
        <title>Genomic and transcriptomic analysis on Apis cerana provide comprehensive insights into honey bee biology.</title>
        <authorList>
            <person name="Diao Q."/>
            <person name="Sun L."/>
            <person name="Zheng H."/>
            <person name="Zheng H."/>
            <person name="Xu S."/>
            <person name="Wang S."/>
            <person name="Zeng Z."/>
            <person name="Hu F."/>
            <person name="Su S."/>
            <person name="Wu J."/>
        </authorList>
    </citation>
    <scope>NUCLEOTIDE SEQUENCE [LARGE SCALE GENOMIC DNA]</scope>
    <source>
        <tissue evidence="8">Pupae without intestine</tissue>
    </source>
</reference>
<dbReference type="OrthoDB" id="19653at2759"/>
<evidence type="ECO:0000256" key="1">
    <source>
        <dbReference type="ARBA" id="ARBA00005964"/>
    </source>
</evidence>
<evidence type="ECO:0000256" key="2">
    <source>
        <dbReference type="ARBA" id="ARBA00022487"/>
    </source>
</evidence>
<dbReference type="InterPro" id="IPR002018">
    <property type="entry name" value="CarbesteraseB"/>
</dbReference>
<name>A0A2A3EHL4_APICC</name>
<dbReference type="GO" id="GO:0052689">
    <property type="term" value="F:carboxylic ester hydrolase activity"/>
    <property type="evidence" value="ECO:0007669"/>
    <property type="project" value="UniProtKB-KW"/>
</dbReference>